<dbReference type="Gene3D" id="3.40.80.10">
    <property type="entry name" value="Peptidoglycan recognition protein-like"/>
    <property type="match status" value="1"/>
</dbReference>
<keyword evidence="2" id="KW-0812">Transmembrane</keyword>
<dbReference type="Pfam" id="PF01510">
    <property type="entry name" value="Amidase_2"/>
    <property type="match status" value="1"/>
</dbReference>
<comment type="similarity">
    <text evidence="1">Belongs to the N-acetylmuramoyl-L-alanine amidase 2 family.</text>
</comment>
<keyword evidence="2" id="KW-0472">Membrane</keyword>
<dbReference type="Proteomes" id="UP001164746">
    <property type="component" value="Chromosome 16"/>
</dbReference>
<feature type="transmembrane region" description="Helical" evidence="2">
    <location>
        <begin position="276"/>
        <end position="296"/>
    </location>
</feature>
<evidence type="ECO:0000313" key="6">
    <source>
        <dbReference type="Proteomes" id="UP001164746"/>
    </source>
</evidence>
<dbReference type="EMBL" id="CP111027">
    <property type="protein sequence ID" value="WAR29379.1"/>
    <property type="molecule type" value="Genomic_DNA"/>
</dbReference>
<dbReference type="Pfam" id="PF15112">
    <property type="entry name" value="DUF4559"/>
    <property type="match status" value="1"/>
</dbReference>
<dbReference type="InterPro" id="IPR036505">
    <property type="entry name" value="Amidase/PGRP_sf"/>
</dbReference>
<evidence type="ECO:0000259" key="4">
    <source>
        <dbReference type="SMART" id="SM00701"/>
    </source>
</evidence>
<reference evidence="5" key="1">
    <citation type="submission" date="2022-11" db="EMBL/GenBank/DDBJ databases">
        <title>Centuries of genome instability and evolution in soft-shell clam transmissible cancer (bioRxiv).</title>
        <authorList>
            <person name="Hart S.F.M."/>
            <person name="Yonemitsu M.A."/>
            <person name="Giersch R.M."/>
            <person name="Beal B.F."/>
            <person name="Arriagada G."/>
            <person name="Davis B.W."/>
            <person name="Ostrander E.A."/>
            <person name="Goff S.P."/>
            <person name="Metzger M.J."/>
        </authorList>
    </citation>
    <scope>NUCLEOTIDE SEQUENCE</scope>
    <source>
        <strain evidence="5">MELC-2E11</strain>
        <tissue evidence="5">Siphon/mantle</tissue>
    </source>
</reference>
<feature type="domain" description="N-acetylmuramoyl-L-alanine amidase" evidence="3">
    <location>
        <begin position="351"/>
        <end position="475"/>
    </location>
</feature>
<feature type="domain" description="Peptidoglycan recognition protein family" evidence="4">
    <location>
        <begin position="340"/>
        <end position="469"/>
    </location>
</feature>
<dbReference type="SMART" id="SM00644">
    <property type="entry name" value="Ami_2"/>
    <property type="match status" value="1"/>
</dbReference>
<evidence type="ECO:0000313" key="5">
    <source>
        <dbReference type="EMBL" id="WAR29379.1"/>
    </source>
</evidence>
<dbReference type="CDD" id="cd06583">
    <property type="entry name" value="PGRP"/>
    <property type="match status" value="1"/>
</dbReference>
<dbReference type="InterPro" id="IPR015510">
    <property type="entry name" value="PGRP"/>
</dbReference>
<evidence type="ECO:0000256" key="1">
    <source>
        <dbReference type="ARBA" id="ARBA00007553"/>
    </source>
</evidence>
<organism evidence="5 6">
    <name type="scientific">Mya arenaria</name>
    <name type="common">Soft-shell clam</name>
    <dbReference type="NCBI Taxonomy" id="6604"/>
    <lineage>
        <taxon>Eukaryota</taxon>
        <taxon>Metazoa</taxon>
        <taxon>Spiralia</taxon>
        <taxon>Lophotrochozoa</taxon>
        <taxon>Mollusca</taxon>
        <taxon>Bivalvia</taxon>
        <taxon>Autobranchia</taxon>
        <taxon>Heteroconchia</taxon>
        <taxon>Euheterodonta</taxon>
        <taxon>Imparidentia</taxon>
        <taxon>Neoheterodontei</taxon>
        <taxon>Myida</taxon>
        <taxon>Myoidea</taxon>
        <taxon>Myidae</taxon>
        <taxon>Mya</taxon>
    </lineage>
</organism>
<keyword evidence="6" id="KW-1185">Reference proteome</keyword>
<dbReference type="SMART" id="SM00701">
    <property type="entry name" value="PGRP"/>
    <property type="match status" value="1"/>
</dbReference>
<protein>
    <submittedName>
        <fullName evidence="5">PGRP1-like protein</fullName>
    </submittedName>
</protein>
<dbReference type="PANTHER" id="PTHR11022:SF41">
    <property type="entry name" value="PEPTIDOGLYCAN-RECOGNITION PROTEIN LC-RELATED"/>
    <property type="match status" value="1"/>
</dbReference>
<dbReference type="PANTHER" id="PTHR11022">
    <property type="entry name" value="PEPTIDOGLYCAN RECOGNITION PROTEIN"/>
    <property type="match status" value="1"/>
</dbReference>
<name>A0ABY7G7P5_MYAAR</name>
<dbReference type="InterPro" id="IPR027897">
    <property type="entry name" value="DUF4559"/>
</dbReference>
<sequence length="501" mass="57897">MANIKDIRINEDFNKNYVRCHVALSKTVEALQPYTEDVLRKLHGDIQRRLQSQALPACPSQCSQLYGKGKYAVNRQFFRKWCQTCKKWRLELEKELLPNNGQGAWHKMESWDWPNHYKKIAQVYIQPGLDVTNIRFQDISTMFSIWTRCLAFPRTIVNLLDVLKRQRNAIAHESLLITNATKTLHFQTIRNVISIPTIRATIPNYQDVWQMMNDLEHGQHHNFSDDINKVRKEIEDTRNGSKGQIENFKQEVLDQHDDIVEISSQLSSESRCTRNLITLIVLAFGLGILTILMQFMHSDMASLFSWYHGEEIPTTSVLIAQQSEHGDMQRVDPVIYCDNVTMVTRENWGARPPKKVERMETPVSFVFIHHAASGECFTQNRCAREARMLQNYHMDNRNGNVYESRAWDRVGAHTLGWNNVSISICFMGDYSDKLPTPEALMAAQALIKCGVDLGKVTSGYKLCGHRDVRGTEGPGEMLYREIQTWGHYDCYKPVKPSHIQY</sequence>
<accession>A0ABY7G7P5</accession>
<proteinExistence type="inferred from homology"/>
<dbReference type="SUPFAM" id="SSF55846">
    <property type="entry name" value="N-acetylmuramoyl-L-alanine amidase-like"/>
    <property type="match status" value="1"/>
</dbReference>
<dbReference type="InterPro" id="IPR006619">
    <property type="entry name" value="PGRP_domain_met/bac"/>
</dbReference>
<evidence type="ECO:0000259" key="3">
    <source>
        <dbReference type="SMART" id="SM00644"/>
    </source>
</evidence>
<dbReference type="InterPro" id="IPR002502">
    <property type="entry name" value="Amidase_domain"/>
</dbReference>
<evidence type="ECO:0000256" key="2">
    <source>
        <dbReference type="SAM" id="Phobius"/>
    </source>
</evidence>
<gene>
    <name evidence="5" type="ORF">MAR_002947</name>
</gene>
<keyword evidence="2" id="KW-1133">Transmembrane helix</keyword>